<dbReference type="EMBL" id="CAFBNE010000021">
    <property type="protein sequence ID" value="CAB4941055.1"/>
    <property type="molecule type" value="Genomic_DNA"/>
</dbReference>
<accession>A0A6J7JCL6</accession>
<dbReference type="AlphaFoldDB" id="A0A6J7JCL6"/>
<gene>
    <name evidence="2" type="ORF">UFOPK3772_00925</name>
</gene>
<reference evidence="2" key="1">
    <citation type="submission" date="2020-05" db="EMBL/GenBank/DDBJ databases">
        <authorList>
            <person name="Chiriac C."/>
            <person name="Salcher M."/>
            <person name="Ghai R."/>
            <person name="Kavagutti S V."/>
        </authorList>
    </citation>
    <scope>NUCLEOTIDE SEQUENCE</scope>
</reference>
<evidence type="ECO:0000256" key="1">
    <source>
        <dbReference type="SAM" id="MobiDB-lite"/>
    </source>
</evidence>
<organism evidence="2">
    <name type="scientific">freshwater metagenome</name>
    <dbReference type="NCBI Taxonomy" id="449393"/>
    <lineage>
        <taxon>unclassified sequences</taxon>
        <taxon>metagenomes</taxon>
        <taxon>ecological metagenomes</taxon>
    </lineage>
</organism>
<name>A0A6J7JCL6_9ZZZZ</name>
<evidence type="ECO:0000313" key="2">
    <source>
        <dbReference type="EMBL" id="CAB4941055.1"/>
    </source>
</evidence>
<sequence>MPLPVGQCASATEQEDGKPCRSAYRRTPSVPFVTRVTRVRVAEILSRLGQASTMTGTIIGLRRWEVLTHLPTARLTRCWSS</sequence>
<proteinExistence type="predicted"/>
<protein>
    <submittedName>
        <fullName evidence="2">Unannotated protein</fullName>
    </submittedName>
</protein>
<feature type="region of interest" description="Disordered" evidence="1">
    <location>
        <begin position="1"/>
        <end position="24"/>
    </location>
</feature>